<evidence type="ECO:0000313" key="1">
    <source>
        <dbReference type="EMBL" id="MEA5402897.1"/>
    </source>
</evidence>
<protein>
    <submittedName>
        <fullName evidence="1">Uncharacterized protein</fullName>
    </submittedName>
</protein>
<proteinExistence type="predicted"/>
<sequence length="67" mass="7438">MDKNFGTTKIDSLVNNVGMGYYASIEDTTEAGFDEMATTHLKAPFSLLKNYFHSLMKACVSSILLRV</sequence>
<comment type="caution">
    <text evidence="1">The sequence shown here is derived from an EMBL/GenBank/DDBJ whole genome shotgun (WGS) entry which is preliminary data.</text>
</comment>
<dbReference type="RefSeq" id="WP_323327898.1">
    <property type="nucleotide sequence ID" value="NZ_JAYGIL010000008.1"/>
</dbReference>
<accession>A0ABU5S326</accession>
<name>A0ABU5S326_9BACT</name>
<reference evidence="1 2" key="1">
    <citation type="submission" date="2023-12" db="EMBL/GenBank/DDBJ databases">
        <title>Novel species of the genus Arcicella isolated from rivers.</title>
        <authorList>
            <person name="Lu H."/>
        </authorList>
    </citation>
    <scope>NUCLEOTIDE SEQUENCE [LARGE SCALE GENOMIC DNA]</scope>
    <source>
        <strain evidence="1 2">DC2W</strain>
    </source>
</reference>
<dbReference type="Gene3D" id="3.40.50.720">
    <property type="entry name" value="NAD(P)-binding Rossmann-like Domain"/>
    <property type="match status" value="1"/>
</dbReference>
<dbReference type="EMBL" id="JAYGIL010000008">
    <property type="protein sequence ID" value="MEA5402897.1"/>
    <property type="molecule type" value="Genomic_DNA"/>
</dbReference>
<evidence type="ECO:0000313" key="2">
    <source>
        <dbReference type="Proteomes" id="UP001303899"/>
    </source>
</evidence>
<keyword evidence="2" id="KW-1185">Reference proteome</keyword>
<gene>
    <name evidence="1" type="ORF">VB776_08225</name>
</gene>
<organism evidence="1 2">
    <name type="scientific">Arcicella gelida</name>
    <dbReference type="NCBI Taxonomy" id="2984195"/>
    <lineage>
        <taxon>Bacteria</taxon>
        <taxon>Pseudomonadati</taxon>
        <taxon>Bacteroidota</taxon>
        <taxon>Cytophagia</taxon>
        <taxon>Cytophagales</taxon>
        <taxon>Flectobacillaceae</taxon>
        <taxon>Arcicella</taxon>
    </lineage>
</organism>
<dbReference type="SUPFAM" id="SSF51735">
    <property type="entry name" value="NAD(P)-binding Rossmann-fold domains"/>
    <property type="match status" value="1"/>
</dbReference>
<dbReference type="Proteomes" id="UP001303899">
    <property type="component" value="Unassembled WGS sequence"/>
</dbReference>
<dbReference type="InterPro" id="IPR036291">
    <property type="entry name" value="NAD(P)-bd_dom_sf"/>
</dbReference>